<dbReference type="NCBIfam" id="TIGR03865">
    <property type="entry name" value="PQQ_CXXCW"/>
    <property type="match status" value="1"/>
</dbReference>
<evidence type="ECO:0000259" key="2">
    <source>
        <dbReference type="PROSITE" id="PS50206"/>
    </source>
</evidence>
<accession>A0A9E4NLH7</accession>
<proteinExistence type="predicted"/>
<dbReference type="InterPro" id="IPR036873">
    <property type="entry name" value="Rhodanese-like_dom_sf"/>
</dbReference>
<feature type="chain" id="PRO_5038386844" evidence="1">
    <location>
        <begin position="22"/>
        <end position="190"/>
    </location>
</feature>
<reference evidence="3" key="1">
    <citation type="journal article" date="2021" name="Proc. Natl. Acad. Sci. U.S.A.">
        <title>Global biogeography of chemosynthetic symbionts reveals both localized and globally distributed symbiont groups. .</title>
        <authorList>
            <person name="Osvatic J.T."/>
            <person name="Wilkins L.G.E."/>
            <person name="Leibrecht L."/>
            <person name="Leray M."/>
            <person name="Zauner S."/>
            <person name="Polzin J."/>
            <person name="Camacho Y."/>
            <person name="Gros O."/>
            <person name="van Gils J.A."/>
            <person name="Eisen J.A."/>
            <person name="Petersen J.M."/>
            <person name="Yuen B."/>
        </authorList>
    </citation>
    <scope>NUCLEOTIDE SEQUENCE</scope>
    <source>
        <strain evidence="3">MAGclacostrist055</strain>
    </source>
</reference>
<dbReference type="SUPFAM" id="SSF52821">
    <property type="entry name" value="Rhodanese/Cell cycle control phosphatase"/>
    <property type="match status" value="1"/>
</dbReference>
<protein>
    <submittedName>
        <fullName evidence="3">PQQ-dependent catabolism-associated CXXCW motif protein</fullName>
    </submittedName>
</protein>
<dbReference type="Proteomes" id="UP000886674">
    <property type="component" value="Unassembled WGS sequence"/>
</dbReference>
<name>A0A9E4NLH7_9GAMM</name>
<dbReference type="EMBL" id="JAEPCR010000064">
    <property type="protein sequence ID" value="MCG7979373.1"/>
    <property type="molecule type" value="Genomic_DNA"/>
</dbReference>
<feature type="domain" description="Rhodanese" evidence="2">
    <location>
        <begin position="121"/>
        <end position="183"/>
    </location>
</feature>
<evidence type="ECO:0000313" key="4">
    <source>
        <dbReference type="Proteomes" id="UP000886674"/>
    </source>
</evidence>
<dbReference type="InterPro" id="IPR001763">
    <property type="entry name" value="Rhodanese-like_dom"/>
</dbReference>
<dbReference type="AlphaFoldDB" id="A0A9E4NLH7"/>
<dbReference type="InterPro" id="IPR022376">
    <property type="entry name" value="PQQ_CXXCW"/>
</dbReference>
<dbReference type="Pfam" id="PF00581">
    <property type="entry name" value="Rhodanese"/>
    <property type="match status" value="1"/>
</dbReference>
<evidence type="ECO:0000256" key="1">
    <source>
        <dbReference type="SAM" id="SignalP"/>
    </source>
</evidence>
<sequence length="190" mass="21333">MPLHSIVSVLLLLVTSSTAYASGALQDNPEHFSAEGYRITEFRAPVPDSVPAGTTITTEQLHTLIKQQHVVLIDVMPTPVKPKDRPDNLLWLPPARQNIPESHWLPNVGYGALSDELDGYFRKNLQRFSNDDKGTRIVLYCLADCWMSWNAAKRAATEYGYTNIYWYPDGTTGWEAADLPLEESEAIPMQ</sequence>
<evidence type="ECO:0000313" key="3">
    <source>
        <dbReference type="EMBL" id="MCG7979373.1"/>
    </source>
</evidence>
<comment type="caution">
    <text evidence="3">The sequence shown here is derived from an EMBL/GenBank/DDBJ whole genome shotgun (WGS) entry which is preliminary data.</text>
</comment>
<gene>
    <name evidence="3" type="ORF">JAY77_14665</name>
</gene>
<keyword evidence="1" id="KW-0732">Signal</keyword>
<dbReference type="PROSITE" id="PS50206">
    <property type="entry name" value="RHODANESE_3"/>
    <property type="match status" value="1"/>
</dbReference>
<dbReference type="Gene3D" id="3.40.250.10">
    <property type="entry name" value="Rhodanese-like domain"/>
    <property type="match status" value="1"/>
</dbReference>
<organism evidence="3 4">
    <name type="scientific">Candidatus Thiodiazotropha taylori</name>
    <dbReference type="NCBI Taxonomy" id="2792791"/>
    <lineage>
        <taxon>Bacteria</taxon>
        <taxon>Pseudomonadati</taxon>
        <taxon>Pseudomonadota</taxon>
        <taxon>Gammaproteobacteria</taxon>
        <taxon>Chromatiales</taxon>
        <taxon>Sedimenticolaceae</taxon>
        <taxon>Candidatus Thiodiazotropha</taxon>
    </lineage>
</organism>
<dbReference type="CDD" id="cd00158">
    <property type="entry name" value="RHOD"/>
    <property type="match status" value="1"/>
</dbReference>
<feature type="signal peptide" evidence="1">
    <location>
        <begin position="1"/>
        <end position="21"/>
    </location>
</feature>